<name>A0ACC2SZL7_9FUNG</name>
<accession>A0ACC2SZL7</accession>
<proteinExistence type="predicted"/>
<comment type="caution">
    <text evidence="1">The sequence shown here is derived from an EMBL/GenBank/DDBJ whole genome shotgun (WGS) entry which is preliminary data.</text>
</comment>
<gene>
    <name evidence="1" type="ORF">DSO57_1035225</name>
</gene>
<keyword evidence="2" id="KW-1185">Reference proteome</keyword>
<dbReference type="Proteomes" id="UP001165960">
    <property type="component" value="Unassembled WGS sequence"/>
</dbReference>
<reference evidence="1" key="1">
    <citation type="submission" date="2022-04" db="EMBL/GenBank/DDBJ databases">
        <title>Genome of the entomopathogenic fungus Entomophthora muscae.</title>
        <authorList>
            <person name="Elya C."/>
            <person name="Lovett B.R."/>
            <person name="Lee E."/>
            <person name="Macias A.M."/>
            <person name="Hajek A.E."/>
            <person name="De Bivort B.L."/>
            <person name="Kasson M.T."/>
            <person name="De Fine Licht H.H."/>
            <person name="Stajich J.E."/>
        </authorList>
    </citation>
    <scope>NUCLEOTIDE SEQUENCE</scope>
    <source>
        <strain evidence="1">Berkeley</strain>
    </source>
</reference>
<sequence length="250" mass="28692">MLFFLLSSTSGFSPLQIRIQEARFHAPKYNAILSQRLYLKETAGFASRGWVAPGEYPQEDGMSCWINDKSYGNYTVEKQKRFCVSHTDGTDFIQTCYTHIMSSFWWGEPTRLSNGCTCIHNVCHFSLVSNTITVERKISVLEKLVNVPLPPKPWRIYARLASQLNLEGEVCKGTEGFFWYKPIFWATSYHVHRTVISAVNTTSNGNIQVIMYPVSKVEKLEGLFGFYTGPSDPDLEFQRPSFFEFYPNID</sequence>
<protein>
    <submittedName>
        <fullName evidence="1">Uncharacterized protein</fullName>
    </submittedName>
</protein>
<evidence type="ECO:0000313" key="2">
    <source>
        <dbReference type="Proteomes" id="UP001165960"/>
    </source>
</evidence>
<evidence type="ECO:0000313" key="1">
    <source>
        <dbReference type="EMBL" id="KAJ9067825.1"/>
    </source>
</evidence>
<organism evidence="1 2">
    <name type="scientific">Entomophthora muscae</name>
    <dbReference type="NCBI Taxonomy" id="34485"/>
    <lineage>
        <taxon>Eukaryota</taxon>
        <taxon>Fungi</taxon>
        <taxon>Fungi incertae sedis</taxon>
        <taxon>Zoopagomycota</taxon>
        <taxon>Entomophthoromycotina</taxon>
        <taxon>Entomophthoromycetes</taxon>
        <taxon>Entomophthorales</taxon>
        <taxon>Entomophthoraceae</taxon>
        <taxon>Entomophthora</taxon>
    </lineage>
</organism>
<dbReference type="EMBL" id="QTSX02003857">
    <property type="protein sequence ID" value="KAJ9067825.1"/>
    <property type="molecule type" value="Genomic_DNA"/>
</dbReference>